<sequence>MSNDTQGTPAPAFQPGEASFTAPFGHTLRIEIGTDYIAAFISVDGADDRVALVSAYAYRPVRSARLNRVPLLVVGDAYLPLHIDAHEAAVAFLGAHGAYSRTEGIDA</sequence>
<dbReference type="PATRIC" id="fig|128780.6.peg.3460"/>
<evidence type="ECO:0000313" key="2">
    <source>
        <dbReference type="Proteomes" id="UP000061010"/>
    </source>
</evidence>
<organism evidence="1 2">
    <name type="scientific">Stenotrophomonas acidaminiphila</name>
    <dbReference type="NCBI Taxonomy" id="128780"/>
    <lineage>
        <taxon>Bacteria</taxon>
        <taxon>Pseudomonadati</taxon>
        <taxon>Pseudomonadota</taxon>
        <taxon>Gammaproteobacteria</taxon>
        <taxon>Lysobacterales</taxon>
        <taxon>Lysobacteraceae</taxon>
        <taxon>Stenotrophomonas</taxon>
    </lineage>
</organism>
<dbReference type="KEGG" id="sacz:AOT14_34160"/>
<proteinExistence type="predicted"/>
<accession>A0A0S1B468</accession>
<dbReference type="AlphaFoldDB" id="A0A0S1B468"/>
<evidence type="ECO:0000313" key="1">
    <source>
        <dbReference type="EMBL" id="ALJ29755.1"/>
    </source>
</evidence>
<keyword evidence="2" id="KW-1185">Reference proteome</keyword>
<dbReference type="EMBL" id="CP012900">
    <property type="protein sequence ID" value="ALJ29755.1"/>
    <property type="molecule type" value="Genomic_DNA"/>
</dbReference>
<reference evidence="1 2" key="1">
    <citation type="journal article" date="2015" name="Genome Announc.">
        <title>Complete Genome Sequencing of Stenotrophomonas acidaminiphila ZAC14D2_NAIMI4_2, a Multidrug-Resistant Strain Isolated from Sediments of a Polluted River in Mexico, Uncovers New Antibiotic Resistance Genes and a Novel Class-II Lasso Peptide Biosynthesis Gene Cluster.</title>
        <authorList>
            <person name="Vinuesa P."/>
            <person name="Ochoa-Sanchez L.E."/>
        </authorList>
    </citation>
    <scope>NUCLEOTIDE SEQUENCE [LARGE SCALE GENOMIC DNA]</scope>
    <source>
        <strain evidence="1 2">ZAC14D2_NAIMI4_2</strain>
    </source>
</reference>
<name>A0A0S1B468_9GAMM</name>
<dbReference type="Proteomes" id="UP000061010">
    <property type="component" value="Chromosome"/>
</dbReference>
<gene>
    <name evidence="1" type="ORF">AOT14_34160</name>
</gene>
<protein>
    <submittedName>
        <fullName evidence="1">Uncharacterized protein</fullName>
    </submittedName>
</protein>